<reference evidence="1 2" key="1">
    <citation type="journal article" date="2016" name="Nat. Commun.">
        <title>Local admixture of amplified and diversified secreted pathogenesis determinants shapes mosaic Toxoplasma gondii genomes.</title>
        <authorList>
            <person name="Lorenzi H."/>
            <person name="Khan A."/>
            <person name="Behnke M.S."/>
            <person name="Namasivayam S."/>
            <person name="Swapna L.S."/>
            <person name="Hadjithomas M."/>
            <person name="Karamycheva S."/>
            <person name="Pinney D."/>
            <person name="Brunk B.P."/>
            <person name="Ajioka J.W."/>
            <person name="Ajzenberg D."/>
            <person name="Boothroyd J.C."/>
            <person name="Boyle J.P."/>
            <person name="Darde M.L."/>
            <person name="Diaz-Miranda M.A."/>
            <person name="Dubey J.P."/>
            <person name="Fritz H.M."/>
            <person name="Gennari S.M."/>
            <person name="Gregory B.D."/>
            <person name="Kim K."/>
            <person name="Saeij J.P."/>
            <person name="Su C."/>
            <person name="White M.W."/>
            <person name="Zhu X.Q."/>
            <person name="Howe D.K."/>
            <person name="Rosenthal B.M."/>
            <person name="Grigg M.E."/>
            <person name="Parkinson J."/>
            <person name="Liu L."/>
            <person name="Kissinger J.C."/>
            <person name="Roos D.S."/>
            <person name="Sibley L.D."/>
        </authorList>
    </citation>
    <scope>NUCLEOTIDE SEQUENCE [LARGE SCALE GENOMIC DNA]</scope>
    <source>
        <strain evidence="1 2">ARI</strain>
    </source>
</reference>
<dbReference type="EC" id="3.1.1.4" evidence="1"/>
<organism evidence="1 2">
    <name type="scientific">Toxoplasma gondii ARI</name>
    <dbReference type="NCBI Taxonomy" id="1074872"/>
    <lineage>
        <taxon>Eukaryota</taxon>
        <taxon>Sar</taxon>
        <taxon>Alveolata</taxon>
        <taxon>Apicomplexa</taxon>
        <taxon>Conoidasida</taxon>
        <taxon>Coccidia</taxon>
        <taxon>Eucoccidiorida</taxon>
        <taxon>Eimeriorina</taxon>
        <taxon>Sarcocystidae</taxon>
        <taxon>Toxoplasma</taxon>
    </lineage>
</organism>
<dbReference type="VEuPathDB" id="ToxoDB:TGARI_216680B"/>
<evidence type="ECO:0000313" key="2">
    <source>
        <dbReference type="Proteomes" id="UP000074247"/>
    </source>
</evidence>
<evidence type="ECO:0000313" key="1">
    <source>
        <dbReference type="EMBL" id="KYF38785.1"/>
    </source>
</evidence>
<comment type="caution">
    <text evidence="1">The sequence shown here is derived from an EMBL/GenBank/DDBJ whole genome shotgun (WGS) entry which is preliminary data.</text>
</comment>
<dbReference type="Proteomes" id="UP000074247">
    <property type="component" value="Unassembled WGS sequence"/>
</dbReference>
<sequence length="18" mass="1950">LSRCQGVTSPSQTWMATP</sequence>
<gene>
    <name evidence="1" type="ORF">TGARI_216680B</name>
</gene>
<dbReference type="EMBL" id="AGQS02005929">
    <property type="protein sequence ID" value="KYF38785.1"/>
    <property type="molecule type" value="Genomic_DNA"/>
</dbReference>
<dbReference type="GO" id="GO:0004623">
    <property type="term" value="F:phospholipase A2 activity"/>
    <property type="evidence" value="ECO:0007669"/>
    <property type="project" value="UniProtKB-EC"/>
</dbReference>
<accession>A0A139XJ20</accession>
<feature type="non-terminal residue" evidence="1">
    <location>
        <position position="18"/>
    </location>
</feature>
<protein>
    <submittedName>
        <fullName evidence="1">Ankyrin repeat-containing protein</fullName>
        <ecNumber evidence="1">3.1.1.4</ecNumber>
    </submittedName>
</protein>
<name>A0A139XJ20_TOXGO</name>
<feature type="non-terminal residue" evidence="1">
    <location>
        <position position="1"/>
    </location>
</feature>
<keyword evidence="1" id="KW-0378">Hydrolase</keyword>
<proteinExistence type="predicted"/>
<dbReference type="AlphaFoldDB" id="A0A139XJ20"/>